<dbReference type="GO" id="GO:0005829">
    <property type="term" value="C:cytosol"/>
    <property type="evidence" value="ECO:0007669"/>
    <property type="project" value="TreeGrafter"/>
</dbReference>
<dbReference type="InterPro" id="IPR035068">
    <property type="entry name" value="TldD/PmbA_N"/>
</dbReference>
<dbReference type="Pfam" id="PF01523">
    <property type="entry name" value="PmbA_TldD_1st"/>
    <property type="match status" value="1"/>
</dbReference>
<dbReference type="InterPro" id="IPR036059">
    <property type="entry name" value="TldD/PmbA_sf"/>
</dbReference>
<dbReference type="AlphaFoldDB" id="A0A7J9RN39"/>
<dbReference type="Gene3D" id="3.30.2290.10">
    <property type="entry name" value="PmbA/TldD superfamily"/>
    <property type="match status" value="1"/>
</dbReference>
<accession>A0A7J9RN39</accession>
<name>A0A7J9RN39_SULOH</name>
<protein>
    <submittedName>
        <fullName evidence="3">PmbA protein</fullName>
    </submittedName>
</protein>
<feature type="domain" description="Metalloprotease TldD/E C-terminal" evidence="2">
    <location>
        <begin position="214"/>
        <end position="413"/>
    </location>
</feature>
<gene>
    <name evidence="3" type="ORF">HNQ62_000021</name>
</gene>
<comment type="caution">
    <text evidence="3">The sequence shown here is derived from an EMBL/GenBank/DDBJ whole genome shotgun (WGS) entry which is preliminary data.</text>
</comment>
<dbReference type="GO" id="GO:0006508">
    <property type="term" value="P:proteolysis"/>
    <property type="evidence" value="ECO:0007669"/>
    <property type="project" value="InterPro"/>
</dbReference>
<proteinExistence type="predicted"/>
<dbReference type="InterPro" id="IPR002510">
    <property type="entry name" value="Metalloprtase-TldD/E_N"/>
</dbReference>
<sequence>MTDVYTIIQKGKELGYSTEVFMAELRAVQIKRERQYQNMSILDRGYGIRIIKDGKLGFAYGNRLDNLLDLAIDGLHASKEDKFNVLPSPEKISKLNLKMFDIANAQTRISDYLSFGNEIREHVNVVAEYYDIMNLKVKIVSSEGIDVEEERSLSSISLSFNVKNDTEISPEIYEHVTSRSLDINLDSIKDRILKMKEIFSKRRVKLEKPVSEGIFTPKALSELFSPLFSHAISLENYYRGKSPLKEGEIINEKLEISDNPLILNAPYSRSFDAEGLPSKINYLIKDGKINQFLSNTYWSLKTNRENTHSATRNYSVLPYISPTILDINVKSSSDNEGIFIDQVQGVHTSNFDTGEFSVVIPIAWNEKEGVAYKELTLSGNLKDFIKGIESSVGDKIIYGNLSTSALRVKNVTIV</sequence>
<evidence type="ECO:0000259" key="1">
    <source>
        <dbReference type="Pfam" id="PF01523"/>
    </source>
</evidence>
<reference evidence="3 4" key="1">
    <citation type="submission" date="2020-08" db="EMBL/GenBank/DDBJ databases">
        <title>Genomic Encyclopedia of Type Strains, Phase IV (KMG-IV): sequencing the most valuable type-strain genomes for metagenomic binning, comparative biology and taxonomic classification.</title>
        <authorList>
            <person name="Goeker M."/>
        </authorList>
    </citation>
    <scope>NUCLEOTIDE SEQUENCE [LARGE SCALE GENOMIC DNA]</scope>
    <source>
        <strain evidence="3 4">DSM 12421</strain>
    </source>
</reference>
<evidence type="ECO:0000313" key="4">
    <source>
        <dbReference type="Proteomes" id="UP000582213"/>
    </source>
</evidence>
<dbReference type="SUPFAM" id="SSF111283">
    <property type="entry name" value="Putative modulator of DNA gyrase, PmbA/TldD"/>
    <property type="match status" value="1"/>
</dbReference>
<feature type="domain" description="Metalloprotease TldD/E N-terminal" evidence="1">
    <location>
        <begin position="42"/>
        <end position="71"/>
    </location>
</feature>
<dbReference type="PANTHER" id="PTHR43421">
    <property type="entry name" value="METALLOPROTEASE PMBA"/>
    <property type="match status" value="1"/>
</dbReference>
<evidence type="ECO:0000259" key="2">
    <source>
        <dbReference type="Pfam" id="PF19289"/>
    </source>
</evidence>
<evidence type="ECO:0000313" key="3">
    <source>
        <dbReference type="EMBL" id="MBB5252303.1"/>
    </source>
</evidence>
<dbReference type="EMBL" id="JACHFY010000001">
    <property type="protein sequence ID" value="MBB5252303.1"/>
    <property type="molecule type" value="Genomic_DNA"/>
</dbReference>
<dbReference type="Pfam" id="PF19289">
    <property type="entry name" value="PmbA_TldD_3rd"/>
    <property type="match status" value="1"/>
</dbReference>
<dbReference type="PANTHER" id="PTHR43421:SF1">
    <property type="entry name" value="METALLOPROTEASE PMBA"/>
    <property type="match status" value="1"/>
</dbReference>
<dbReference type="Proteomes" id="UP000582213">
    <property type="component" value="Unassembled WGS sequence"/>
</dbReference>
<dbReference type="GO" id="GO:0008237">
    <property type="term" value="F:metallopeptidase activity"/>
    <property type="evidence" value="ECO:0007669"/>
    <property type="project" value="InterPro"/>
</dbReference>
<organism evidence="3 4">
    <name type="scientific">Sulfurisphaera ohwakuensis</name>
    <dbReference type="NCBI Taxonomy" id="69656"/>
    <lineage>
        <taxon>Archaea</taxon>
        <taxon>Thermoproteota</taxon>
        <taxon>Thermoprotei</taxon>
        <taxon>Sulfolobales</taxon>
        <taxon>Sulfolobaceae</taxon>
        <taxon>Sulfurisphaera</taxon>
    </lineage>
</organism>
<dbReference type="InterPro" id="IPR047657">
    <property type="entry name" value="PmbA"/>
</dbReference>
<dbReference type="InterPro" id="IPR045569">
    <property type="entry name" value="Metalloprtase-TldD/E_C"/>
</dbReference>